<dbReference type="AlphaFoldDB" id="A0A2S7U186"/>
<comment type="similarity">
    <text evidence="1">Belongs to the sulfatase family.</text>
</comment>
<dbReference type="SUPFAM" id="SSF53649">
    <property type="entry name" value="Alkaline phosphatase-like"/>
    <property type="match status" value="1"/>
</dbReference>
<dbReference type="PANTHER" id="PTHR42693">
    <property type="entry name" value="ARYLSULFATASE FAMILY MEMBER"/>
    <property type="match status" value="1"/>
</dbReference>
<reference evidence="5 6" key="1">
    <citation type="submission" date="2016-12" db="EMBL/GenBank/DDBJ databases">
        <title>Study of bacterial adaptation to deep sea.</title>
        <authorList>
            <person name="Song J."/>
            <person name="Yoshizawa S."/>
            <person name="Kogure K."/>
        </authorList>
    </citation>
    <scope>NUCLEOTIDE SEQUENCE [LARGE SCALE GENOMIC DNA]</scope>
    <source>
        <strain evidence="5 6">SAORIC-165</strain>
    </source>
</reference>
<dbReference type="InterPro" id="IPR017850">
    <property type="entry name" value="Alkaline_phosphatase_core_sf"/>
</dbReference>
<evidence type="ECO:0000313" key="6">
    <source>
        <dbReference type="Proteomes" id="UP000239907"/>
    </source>
</evidence>
<keyword evidence="6" id="KW-1185">Reference proteome</keyword>
<organism evidence="5 6">
    <name type="scientific">Rubritalea profundi</name>
    <dbReference type="NCBI Taxonomy" id="1658618"/>
    <lineage>
        <taxon>Bacteria</taxon>
        <taxon>Pseudomonadati</taxon>
        <taxon>Verrucomicrobiota</taxon>
        <taxon>Verrucomicrobiia</taxon>
        <taxon>Verrucomicrobiales</taxon>
        <taxon>Rubritaleaceae</taxon>
        <taxon>Rubritalea</taxon>
    </lineage>
</organism>
<comment type="caution">
    <text evidence="5">The sequence shown here is derived from an EMBL/GenBank/DDBJ whole genome shotgun (WGS) entry which is preliminary data.</text>
</comment>
<dbReference type="PANTHER" id="PTHR42693:SF53">
    <property type="entry name" value="ENDO-4-O-SULFATASE"/>
    <property type="match status" value="1"/>
</dbReference>
<evidence type="ECO:0000256" key="2">
    <source>
        <dbReference type="ARBA" id="ARBA00022801"/>
    </source>
</evidence>
<evidence type="ECO:0000256" key="1">
    <source>
        <dbReference type="ARBA" id="ARBA00008779"/>
    </source>
</evidence>
<dbReference type="Proteomes" id="UP000239907">
    <property type="component" value="Unassembled WGS sequence"/>
</dbReference>
<sequence length="273" mass="30011">MAPRDSEPLRPHRQGFDSTYYINKSNNQSKTIWRGDKAVEKPFDNRLLTEQFTTEAVRFIQSNKNKPFFLYLPFTAPHFPVQSHPDWKGKSAFGGEGIKARIRDYGDVVEELDHRIGDILKSLKTEKLDQNTIVIFTSDNGPQGGQLAQEKPYRGKKWSALEGGTRVPCIIRWPGTIPAGKESNQLIGAIDFLPTLSHACDIDLKAVSNNSPVIDGVNVLDSLIGKAGASHPRKDLLYWHGKTGFHASASAIGNSSSTARVPSSPMTLAPASS</sequence>
<dbReference type="OrthoDB" id="9770482at2"/>
<feature type="region of interest" description="Disordered" evidence="3">
    <location>
        <begin position="254"/>
        <end position="273"/>
    </location>
</feature>
<dbReference type="Pfam" id="PF00884">
    <property type="entry name" value="Sulfatase"/>
    <property type="match status" value="1"/>
</dbReference>
<keyword evidence="2" id="KW-0378">Hydrolase</keyword>
<dbReference type="Gene3D" id="3.40.720.10">
    <property type="entry name" value="Alkaline Phosphatase, subunit A"/>
    <property type="match status" value="1"/>
</dbReference>
<name>A0A2S7U186_9BACT</name>
<accession>A0A2S7U186</accession>
<feature type="domain" description="Sulfatase N-terminal" evidence="4">
    <location>
        <begin position="13"/>
        <end position="201"/>
    </location>
</feature>
<evidence type="ECO:0000259" key="4">
    <source>
        <dbReference type="Pfam" id="PF00884"/>
    </source>
</evidence>
<proteinExistence type="inferred from homology"/>
<dbReference type="EMBL" id="MQWA01000001">
    <property type="protein sequence ID" value="PQJ28350.1"/>
    <property type="molecule type" value="Genomic_DNA"/>
</dbReference>
<dbReference type="InterPro" id="IPR000917">
    <property type="entry name" value="Sulfatase_N"/>
</dbReference>
<evidence type="ECO:0000256" key="3">
    <source>
        <dbReference type="SAM" id="MobiDB-lite"/>
    </source>
</evidence>
<dbReference type="GO" id="GO:0004065">
    <property type="term" value="F:arylsulfatase activity"/>
    <property type="evidence" value="ECO:0007669"/>
    <property type="project" value="TreeGrafter"/>
</dbReference>
<dbReference type="RefSeq" id="WP_105042851.1">
    <property type="nucleotide sequence ID" value="NZ_MQWA01000001.1"/>
</dbReference>
<evidence type="ECO:0000313" key="5">
    <source>
        <dbReference type="EMBL" id="PQJ28350.1"/>
    </source>
</evidence>
<gene>
    <name evidence="5" type="ORF">BSZ32_07370</name>
</gene>
<protein>
    <recommendedName>
        <fullName evidence="4">Sulfatase N-terminal domain-containing protein</fullName>
    </recommendedName>
</protein>
<dbReference type="InterPro" id="IPR050738">
    <property type="entry name" value="Sulfatase"/>
</dbReference>